<protein>
    <submittedName>
        <fullName evidence="2">Methanogenic corrinoid protein MtbC1</fullName>
    </submittedName>
</protein>
<keyword evidence="3" id="KW-1185">Reference proteome</keyword>
<feature type="domain" description="B12-binding" evidence="1">
    <location>
        <begin position="95"/>
        <end position="217"/>
    </location>
</feature>
<sequence length="217" mass="25137">MKDLLIQFKAFLYDEKKYESVDLIMNELKSNSIDIVTLYTNILAPSLNTMICEEEEKESFIWKEHIRSSIIRTIIENSFFYVMKEKNDKYKFEKKGKVLVICPEEEYHELGARMAADFFELAGYDSIFVGANTPKNDFINSIKILNVDYVTISVTNPYNVFSIKDTIKRIKEKNPGIKIIVGGHAFDSNPLLLQQVNADYHVKEFKDILALEKEAIL</sequence>
<dbReference type="InterPro" id="IPR006158">
    <property type="entry name" value="Cobalamin-bd"/>
</dbReference>
<dbReference type="Pfam" id="PF02310">
    <property type="entry name" value="B12-binding"/>
    <property type="match status" value="1"/>
</dbReference>
<dbReference type="CDD" id="cd02065">
    <property type="entry name" value="B12-binding_like"/>
    <property type="match status" value="1"/>
</dbReference>
<dbReference type="GO" id="GO:0046872">
    <property type="term" value="F:metal ion binding"/>
    <property type="evidence" value="ECO:0007669"/>
    <property type="project" value="InterPro"/>
</dbReference>
<dbReference type="AlphaFoldDB" id="A0A1M5VC61"/>
<evidence type="ECO:0000259" key="1">
    <source>
        <dbReference type="PROSITE" id="PS51332"/>
    </source>
</evidence>
<dbReference type="SUPFAM" id="SSF52242">
    <property type="entry name" value="Cobalamin (vitamin B12)-binding domain"/>
    <property type="match status" value="1"/>
</dbReference>
<name>A0A1M5VC61_9CLOT</name>
<evidence type="ECO:0000313" key="2">
    <source>
        <dbReference type="EMBL" id="SHH72830.1"/>
    </source>
</evidence>
<dbReference type="OrthoDB" id="5756833at2"/>
<organism evidence="2 3">
    <name type="scientific">Clostridium grantii DSM 8605</name>
    <dbReference type="NCBI Taxonomy" id="1121316"/>
    <lineage>
        <taxon>Bacteria</taxon>
        <taxon>Bacillati</taxon>
        <taxon>Bacillota</taxon>
        <taxon>Clostridia</taxon>
        <taxon>Eubacteriales</taxon>
        <taxon>Clostridiaceae</taxon>
        <taxon>Clostridium</taxon>
    </lineage>
</organism>
<accession>A0A1M5VC61</accession>
<dbReference type="STRING" id="1121316.SAMN02745207_02200"/>
<dbReference type="EMBL" id="FQXM01000011">
    <property type="protein sequence ID" value="SHH72830.1"/>
    <property type="molecule type" value="Genomic_DNA"/>
</dbReference>
<dbReference type="Gene3D" id="3.40.50.280">
    <property type="entry name" value="Cobalamin-binding domain"/>
    <property type="match status" value="1"/>
</dbReference>
<gene>
    <name evidence="2" type="ORF">SAMN02745207_02200</name>
</gene>
<proteinExistence type="predicted"/>
<dbReference type="InterPro" id="IPR036724">
    <property type="entry name" value="Cobalamin-bd_sf"/>
</dbReference>
<dbReference type="Proteomes" id="UP000184447">
    <property type="component" value="Unassembled WGS sequence"/>
</dbReference>
<evidence type="ECO:0000313" key="3">
    <source>
        <dbReference type="Proteomes" id="UP000184447"/>
    </source>
</evidence>
<dbReference type="GO" id="GO:0031419">
    <property type="term" value="F:cobalamin binding"/>
    <property type="evidence" value="ECO:0007669"/>
    <property type="project" value="InterPro"/>
</dbReference>
<dbReference type="PROSITE" id="PS51332">
    <property type="entry name" value="B12_BINDING"/>
    <property type="match status" value="1"/>
</dbReference>
<reference evidence="2 3" key="1">
    <citation type="submission" date="2016-11" db="EMBL/GenBank/DDBJ databases">
        <authorList>
            <person name="Jaros S."/>
            <person name="Januszkiewicz K."/>
            <person name="Wedrychowicz H."/>
        </authorList>
    </citation>
    <scope>NUCLEOTIDE SEQUENCE [LARGE SCALE GENOMIC DNA]</scope>
    <source>
        <strain evidence="2 3">DSM 8605</strain>
    </source>
</reference>
<dbReference type="RefSeq" id="WP_073338482.1">
    <property type="nucleotide sequence ID" value="NZ_FQXM01000011.1"/>
</dbReference>